<dbReference type="InterPro" id="IPR036291">
    <property type="entry name" value="NAD(P)-bd_dom_sf"/>
</dbReference>
<accession>A0A133VCY9</accession>
<dbReference type="Pfam" id="PF16363">
    <property type="entry name" value="GDP_Man_Dehyd"/>
    <property type="match status" value="1"/>
</dbReference>
<evidence type="ECO:0000313" key="3">
    <source>
        <dbReference type="Proteomes" id="UP000070076"/>
    </source>
</evidence>
<sequence>MPTFNMKPREVIGMESIEKIMKKSNIRQTLEPLYQDDKLIDEGNWDKYLREFEGIKSNVPTREFWKDKKVLVTGVGGFVGSNIAEKLIKLGSRVIGIIRTPELHKYPNLHDLEDSIELHVCDLTDYGHVDEIVKEEKPEILFHYAAISFVPTSLKEPNRVFQNNVSSAINLLKAISKHGQSSIQAIYTALSSEQYGYMTHLDEFPVKENQIFRPTSPYSVSKIATEYIGESFFYNSKLPVLRIRTFNQESVGNPEKMRRARDDRFFTMVVAKQIAEYQSGERDKIIIQNPNSLRDFTHIRDSVAAHLLGVEKCKPNEPYNVCSGYGILTGDFTKIACHLYDISEDKIYCDTSKLRPYEMYGDALVHGFVGDNTKFCQETGWRPTLSLEDIIKESVEYQESRVP</sequence>
<dbReference type="Gene3D" id="3.40.50.720">
    <property type="entry name" value="NAD(P)-binding Rossmann-like Domain"/>
    <property type="match status" value="1"/>
</dbReference>
<evidence type="ECO:0000259" key="1">
    <source>
        <dbReference type="Pfam" id="PF16363"/>
    </source>
</evidence>
<proteinExistence type="predicted"/>
<feature type="domain" description="NAD(P)-binding" evidence="1">
    <location>
        <begin position="71"/>
        <end position="393"/>
    </location>
</feature>
<gene>
    <name evidence="2" type="ORF">AKJ48_03010</name>
</gene>
<name>A0A133VCY9_9EURY</name>
<dbReference type="Proteomes" id="UP000070076">
    <property type="component" value="Unassembled WGS sequence"/>
</dbReference>
<reference evidence="2 3" key="1">
    <citation type="journal article" date="2016" name="Sci. Rep.">
        <title>Metabolic traits of an uncultured archaeal lineage -MSBL1- from brine pools of the Red Sea.</title>
        <authorList>
            <person name="Mwirichia R."/>
            <person name="Alam I."/>
            <person name="Rashid M."/>
            <person name="Vinu M."/>
            <person name="Ba-Alawi W."/>
            <person name="Anthony Kamau A."/>
            <person name="Kamanda Ngugi D."/>
            <person name="Goker M."/>
            <person name="Klenk H.P."/>
            <person name="Bajic V."/>
            <person name="Stingl U."/>
        </authorList>
    </citation>
    <scope>NUCLEOTIDE SEQUENCE [LARGE SCALE GENOMIC DNA]</scope>
    <source>
        <strain evidence="2">SCGC-AAA261O19</strain>
    </source>
</reference>
<protein>
    <recommendedName>
        <fullName evidence="1">NAD(P)-binding domain-containing protein</fullName>
    </recommendedName>
</protein>
<dbReference type="EMBL" id="LHYB01000040">
    <property type="protein sequence ID" value="KXB04316.1"/>
    <property type="molecule type" value="Genomic_DNA"/>
</dbReference>
<dbReference type="AlphaFoldDB" id="A0A133VCY9"/>
<keyword evidence="3" id="KW-1185">Reference proteome</keyword>
<dbReference type="Gene3D" id="3.90.25.10">
    <property type="entry name" value="UDP-galactose 4-epimerase, domain 1"/>
    <property type="match status" value="1"/>
</dbReference>
<dbReference type="SUPFAM" id="SSF51735">
    <property type="entry name" value="NAD(P)-binding Rossmann-fold domains"/>
    <property type="match status" value="1"/>
</dbReference>
<comment type="caution">
    <text evidence="2">The sequence shown here is derived from an EMBL/GenBank/DDBJ whole genome shotgun (WGS) entry which is preliminary data.</text>
</comment>
<dbReference type="InterPro" id="IPR016040">
    <property type="entry name" value="NAD(P)-bd_dom"/>
</dbReference>
<organism evidence="2 3">
    <name type="scientific">candidate division MSBL1 archaeon SCGC-AAA261O19</name>
    <dbReference type="NCBI Taxonomy" id="1698277"/>
    <lineage>
        <taxon>Archaea</taxon>
        <taxon>Methanobacteriati</taxon>
        <taxon>Methanobacteriota</taxon>
        <taxon>candidate division MSBL1</taxon>
    </lineage>
</organism>
<dbReference type="PANTHER" id="PTHR43000">
    <property type="entry name" value="DTDP-D-GLUCOSE 4,6-DEHYDRATASE-RELATED"/>
    <property type="match status" value="1"/>
</dbReference>
<evidence type="ECO:0000313" key="2">
    <source>
        <dbReference type="EMBL" id="KXB04316.1"/>
    </source>
</evidence>